<dbReference type="GO" id="GO:0033503">
    <property type="term" value="C:HULC complex"/>
    <property type="evidence" value="ECO:0007669"/>
    <property type="project" value="TreeGrafter"/>
</dbReference>
<dbReference type="InterPro" id="IPR017907">
    <property type="entry name" value="Znf_RING_CS"/>
</dbReference>
<dbReference type="PROSITE" id="PS50089">
    <property type="entry name" value="ZF_RING_2"/>
    <property type="match status" value="1"/>
</dbReference>
<evidence type="ECO:0000256" key="5">
    <source>
        <dbReference type="ARBA" id="ARBA00022679"/>
    </source>
</evidence>
<keyword evidence="10 15" id="KW-0156">Chromatin regulator</keyword>
<feature type="domain" description="RING-type" evidence="18">
    <location>
        <begin position="758"/>
        <end position="797"/>
    </location>
</feature>
<evidence type="ECO:0000313" key="19">
    <source>
        <dbReference type="EMBL" id="GJE95491.1"/>
    </source>
</evidence>
<evidence type="ECO:0000256" key="3">
    <source>
        <dbReference type="ARBA" id="ARBA00004906"/>
    </source>
</evidence>
<evidence type="ECO:0000259" key="18">
    <source>
        <dbReference type="PROSITE" id="PS50089"/>
    </source>
</evidence>
<feature type="coiled-coil region" evidence="16">
    <location>
        <begin position="472"/>
        <end position="551"/>
    </location>
</feature>
<keyword evidence="11 15" id="KW-0175">Coiled coil</keyword>
<comment type="subcellular location">
    <subcellularLocation>
        <location evidence="2 15">Nucleus</location>
    </subcellularLocation>
</comment>
<dbReference type="Gene3D" id="3.30.40.10">
    <property type="entry name" value="Zinc/RING finger domain, C3HC4 (zinc finger)"/>
    <property type="match status" value="1"/>
</dbReference>
<feature type="coiled-coil region" evidence="16">
    <location>
        <begin position="650"/>
        <end position="698"/>
    </location>
</feature>
<comment type="caution">
    <text evidence="19">The sequence shown here is derived from an EMBL/GenBank/DDBJ whole genome shotgun (WGS) entry which is preliminary data.</text>
</comment>
<comment type="pathway">
    <text evidence="3 15">Protein modification; protein ubiquitination.</text>
</comment>
<evidence type="ECO:0000256" key="9">
    <source>
        <dbReference type="ARBA" id="ARBA00022833"/>
    </source>
</evidence>
<feature type="coiled-coil region" evidence="16">
    <location>
        <begin position="180"/>
        <end position="221"/>
    </location>
</feature>
<dbReference type="Proteomes" id="UP000703269">
    <property type="component" value="Unassembled WGS sequence"/>
</dbReference>
<dbReference type="PANTHER" id="PTHR23163">
    <property type="entry name" value="RING FINGER PROTEIN-RELATED"/>
    <property type="match status" value="1"/>
</dbReference>
<evidence type="ECO:0000256" key="16">
    <source>
        <dbReference type="SAM" id="Coils"/>
    </source>
</evidence>
<dbReference type="InterPro" id="IPR013083">
    <property type="entry name" value="Znf_RING/FYVE/PHD"/>
</dbReference>
<organism evidence="19 20">
    <name type="scientific">Phanerochaete sordida</name>
    <dbReference type="NCBI Taxonomy" id="48140"/>
    <lineage>
        <taxon>Eukaryota</taxon>
        <taxon>Fungi</taxon>
        <taxon>Dikarya</taxon>
        <taxon>Basidiomycota</taxon>
        <taxon>Agaricomycotina</taxon>
        <taxon>Agaricomycetes</taxon>
        <taxon>Polyporales</taxon>
        <taxon>Phanerochaetaceae</taxon>
        <taxon>Phanerochaete</taxon>
    </lineage>
</organism>
<dbReference type="EMBL" id="BPQB01000049">
    <property type="protein sequence ID" value="GJE95491.1"/>
    <property type="molecule type" value="Genomic_DNA"/>
</dbReference>
<evidence type="ECO:0000256" key="8">
    <source>
        <dbReference type="ARBA" id="ARBA00022786"/>
    </source>
</evidence>
<keyword evidence="20" id="KW-1185">Reference proteome</keyword>
<sequence>MESRKRPRPDDGDVVQAKKRALSVGQDSPVAAVNGDADEPREGDNLEMFRKDAIYRRMKHYARENDRSHARIADLERRRNSTEAALAAIEATWAQLLGTIRSLAKREDLPKVDVGTDDVFDLTLHVTSDQDSSLYIQALRSRMQATEQLVAAFVRVGGEAREQLLHDKEHRRCLSAQTQNAALRAEVSLMQSKLRNAEREKEDAQALLTAAERRWDRLQSKQVAALNLPTRTPHDDIASKEEAGETPKAENGDILQSGEESPKIAIPEPVSSMEPATEAETWEGLAMLYKSKVQGLLEENRRLQSEIVQAQTSARAATEGQIQETSHWKSLLHQSGRLTKIVEDDRKEIAVLQKELETVKASRHTFESDLKALLERTKSELGDVITKREAELARVREQRDQRDAELRERKSRDAAKSQTLHEFKVLADSRMERISSLLSEVARLRSRLAAQANDGDLVKFLFKCTDEERSYLEDLKTRLAAAETRLKAAEDNTDFREVRAELLEARKELARYKSTYGGSLSPDARVLSAQLQQKEIEIENLRLQQEQQEQAETSLYSELDRLSSAWETLDKELKSKVFDLSSMEDKVKQIAAEKAKAEAKYFSVTKEKNACEQENLSLRRTIERQAKSLEKLVEAERFNTDRMHDFDRIVPALENQKSELRTKIEAALGEARQYRARYEDARKRAEELDLSFKEALKDVHKKRQELIKHEELLLKKTKEAEKHTAKLKASSANPASAANVRESELQEEVEKCMSILKCSTCRQNMRNTVITKCMHSFCRNCVNERIQSRQRKCPACNLPFSQGEVQQLFFQ</sequence>
<dbReference type="InterPro" id="IPR001841">
    <property type="entry name" value="Znf_RING"/>
</dbReference>
<dbReference type="CDD" id="cd16499">
    <property type="entry name" value="RING-HC_Bre1-like"/>
    <property type="match status" value="1"/>
</dbReference>
<evidence type="ECO:0000256" key="14">
    <source>
        <dbReference type="PROSITE-ProRule" id="PRU00175"/>
    </source>
</evidence>
<evidence type="ECO:0000256" key="13">
    <source>
        <dbReference type="ARBA" id="ARBA00059679"/>
    </source>
</evidence>
<dbReference type="InterPro" id="IPR058643">
    <property type="entry name" value="BRE1-like_CC"/>
</dbReference>
<keyword evidence="6 15" id="KW-0479">Metal-binding</keyword>
<reference evidence="19 20" key="1">
    <citation type="submission" date="2021-08" db="EMBL/GenBank/DDBJ databases">
        <title>Draft Genome Sequence of Phanerochaete sordida strain YK-624.</title>
        <authorList>
            <person name="Mori T."/>
            <person name="Dohra H."/>
            <person name="Suzuki T."/>
            <person name="Kawagishi H."/>
            <person name="Hirai H."/>
        </authorList>
    </citation>
    <scope>NUCLEOTIDE SEQUENCE [LARGE SCALE GENOMIC DNA]</scope>
    <source>
        <strain evidence="19 20">YK-624</strain>
    </source>
</reference>
<comment type="similarity">
    <text evidence="4 15">Belongs to the BRE1 family.</text>
</comment>
<dbReference type="InterPro" id="IPR013956">
    <property type="entry name" value="E3_ubiquit_lig_Bre1"/>
</dbReference>
<dbReference type="GO" id="GO:0005634">
    <property type="term" value="C:nucleus"/>
    <property type="evidence" value="ECO:0007669"/>
    <property type="project" value="UniProtKB-SubCell"/>
</dbReference>
<dbReference type="GO" id="GO:0016567">
    <property type="term" value="P:protein ubiquitination"/>
    <property type="evidence" value="ECO:0007669"/>
    <property type="project" value="UniProtKB-UniRule"/>
</dbReference>
<feature type="region of interest" description="Disordered" evidence="17">
    <location>
        <begin position="228"/>
        <end position="261"/>
    </location>
</feature>
<feature type="coiled-coil region" evidence="16">
    <location>
        <begin position="58"/>
        <end position="92"/>
    </location>
</feature>
<proteinExistence type="inferred from homology"/>
<dbReference type="Pfam" id="PF26095">
    <property type="entry name" value="CC_Bre1"/>
    <property type="match status" value="1"/>
</dbReference>
<name>A0A9P3GIP0_9APHY</name>
<dbReference type="GO" id="GO:0008270">
    <property type="term" value="F:zinc ion binding"/>
    <property type="evidence" value="ECO:0007669"/>
    <property type="project" value="UniProtKB-KW"/>
</dbReference>
<keyword evidence="9 15" id="KW-0862">Zinc</keyword>
<feature type="region of interest" description="Disordered" evidence="17">
    <location>
        <begin position="1"/>
        <end position="43"/>
    </location>
</feature>
<keyword evidence="7 14" id="KW-0863">Zinc-finger</keyword>
<evidence type="ECO:0000313" key="20">
    <source>
        <dbReference type="Proteomes" id="UP000703269"/>
    </source>
</evidence>
<protein>
    <recommendedName>
        <fullName evidence="15">E3 ubiquitin protein ligase</fullName>
        <ecNumber evidence="15">2.3.2.27</ecNumber>
    </recommendedName>
</protein>
<dbReference type="PANTHER" id="PTHR23163:SF0">
    <property type="entry name" value="E3 UBIQUITIN-PROTEIN LIGASE BRE1"/>
    <property type="match status" value="1"/>
</dbReference>
<evidence type="ECO:0000256" key="2">
    <source>
        <dbReference type="ARBA" id="ARBA00004123"/>
    </source>
</evidence>
<dbReference type="PROSITE" id="PS00518">
    <property type="entry name" value="ZF_RING_1"/>
    <property type="match status" value="1"/>
</dbReference>
<keyword evidence="12 15" id="KW-0539">Nucleus</keyword>
<comment type="catalytic activity">
    <reaction evidence="1 15">
        <text>S-ubiquitinyl-[E2 ubiquitin-conjugating enzyme]-L-cysteine + [acceptor protein]-L-lysine = [E2 ubiquitin-conjugating enzyme]-L-cysteine + N(6)-ubiquitinyl-[acceptor protein]-L-lysine.</text>
        <dbReference type="EC" id="2.3.2.27"/>
    </reaction>
</comment>
<evidence type="ECO:0000256" key="17">
    <source>
        <dbReference type="SAM" id="MobiDB-lite"/>
    </source>
</evidence>
<feature type="compositionally biased region" description="Basic and acidic residues" evidence="17">
    <location>
        <begin position="1"/>
        <end position="11"/>
    </location>
</feature>
<keyword evidence="5 15" id="KW-0808">Transferase</keyword>
<evidence type="ECO:0000256" key="1">
    <source>
        <dbReference type="ARBA" id="ARBA00000900"/>
    </source>
</evidence>
<feature type="compositionally biased region" description="Basic and acidic residues" evidence="17">
    <location>
        <begin position="232"/>
        <end position="251"/>
    </location>
</feature>
<evidence type="ECO:0000256" key="4">
    <source>
        <dbReference type="ARBA" id="ARBA00005555"/>
    </source>
</evidence>
<evidence type="ECO:0000256" key="7">
    <source>
        <dbReference type="ARBA" id="ARBA00022771"/>
    </source>
</evidence>
<dbReference type="EC" id="2.3.2.27" evidence="15"/>
<dbReference type="AlphaFoldDB" id="A0A9P3GIP0"/>
<dbReference type="Pfam" id="PF00097">
    <property type="entry name" value="zf-C3HC4"/>
    <property type="match status" value="1"/>
</dbReference>
<keyword evidence="8 15" id="KW-0833">Ubl conjugation pathway</keyword>
<evidence type="ECO:0000256" key="11">
    <source>
        <dbReference type="ARBA" id="ARBA00023054"/>
    </source>
</evidence>
<evidence type="ECO:0000256" key="12">
    <source>
        <dbReference type="ARBA" id="ARBA00023242"/>
    </source>
</evidence>
<dbReference type="GO" id="GO:0006325">
    <property type="term" value="P:chromatin organization"/>
    <property type="evidence" value="ECO:0007669"/>
    <property type="project" value="UniProtKB-KW"/>
</dbReference>
<gene>
    <name evidence="19" type="ORF">PsYK624_116760</name>
</gene>
<dbReference type="GO" id="GO:0061630">
    <property type="term" value="F:ubiquitin protein ligase activity"/>
    <property type="evidence" value="ECO:0007669"/>
    <property type="project" value="UniProtKB-EC"/>
</dbReference>
<evidence type="ECO:0000256" key="10">
    <source>
        <dbReference type="ARBA" id="ARBA00022853"/>
    </source>
</evidence>
<accession>A0A9P3GIP0</accession>
<comment type="function">
    <text evidence="13">E3 ubiquitin-protein ligase that mediates monoubiquitination of histone H2B to form H2BK123ub1. H2BK123ub1 gives a specific tag for epigenetic transcriptional activation and is also a prerequisite for H3K4me and H3K79me formation.</text>
</comment>
<evidence type="ECO:0000256" key="15">
    <source>
        <dbReference type="RuleBase" id="RU365038"/>
    </source>
</evidence>
<dbReference type="OrthoDB" id="10266039at2759"/>
<feature type="coiled-coil region" evidence="16">
    <location>
        <begin position="286"/>
        <end position="313"/>
    </location>
</feature>
<dbReference type="InterPro" id="IPR018957">
    <property type="entry name" value="Znf_C3HC4_RING-type"/>
</dbReference>
<evidence type="ECO:0000256" key="6">
    <source>
        <dbReference type="ARBA" id="ARBA00022723"/>
    </source>
</evidence>
<dbReference type="Pfam" id="PF08647">
    <property type="entry name" value="BRE1"/>
    <property type="match status" value="1"/>
</dbReference>
<dbReference type="SUPFAM" id="SSF57850">
    <property type="entry name" value="RING/U-box"/>
    <property type="match status" value="1"/>
</dbReference>
<dbReference type="SMART" id="SM00184">
    <property type="entry name" value="RING"/>
    <property type="match status" value="1"/>
</dbReference>